<proteinExistence type="predicted"/>
<dbReference type="RefSeq" id="WP_281902847.1">
    <property type="nucleotide sequence ID" value="NZ_BSDI01000047.1"/>
</dbReference>
<gene>
    <name evidence="1" type="ORF">Pa4123_69290</name>
</gene>
<keyword evidence="2" id="KW-1185">Reference proteome</keyword>
<evidence type="ECO:0000313" key="2">
    <source>
        <dbReference type="Proteomes" id="UP001144280"/>
    </source>
</evidence>
<dbReference type="EMBL" id="BSDI01000047">
    <property type="protein sequence ID" value="GLI01653.1"/>
    <property type="molecule type" value="Genomic_DNA"/>
</dbReference>
<dbReference type="Gene3D" id="2.60.300.12">
    <property type="entry name" value="HesB-like domain"/>
    <property type="match status" value="1"/>
</dbReference>
<sequence>MLTLTDNAVAVIRSLTEQPQVPDGTGLRIATDPSAGALTLSLAPEPVEGDQVVNEAGARLFLESSAAELLDDKALDAAVDPSGSVQFAVAEQQPG</sequence>
<accession>A0ABQ5R626</accession>
<dbReference type="SUPFAM" id="SSF89360">
    <property type="entry name" value="HesB-like domain"/>
    <property type="match status" value="1"/>
</dbReference>
<reference evidence="1" key="1">
    <citation type="submission" date="2022-12" db="EMBL/GenBank/DDBJ databases">
        <title>New Phytohabitans aurantiacus sp. RD004123 nov., an actinomycete isolated from soil.</title>
        <authorList>
            <person name="Triningsih D.W."/>
            <person name="Harunari E."/>
            <person name="Igarashi Y."/>
        </authorList>
    </citation>
    <scope>NUCLEOTIDE SEQUENCE</scope>
    <source>
        <strain evidence="1">RD004123</strain>
    </source>
</reference>
<organism evidence="1 2">
    <name type="scientific">Phytohabitans aurantiacus</name>
    <dbReference type="NCBI Taxonomy" id="3016789"/>
    <lineage>
        <taxon>Bacteria</taxon>
        <taxon>Bacillati</taxon>
        <taxon>Actinomycetota</taxon>
        <taxon>Actinomycetes</taxon>
        <taxon>Micromonosporales</taxon>
        <taxon>Micromonosporaceae</taxon>
    </lineage>
</organism>
<comment type="caution">
    <text evidence="1">The sequence shown here is derived from an EMBL/GenBank/DDBJ whole genome shotgun (WGS) entry which is preliminary data.</text>
</comment>
<dbReference type="InterPro" id="IPR035903">
    <property type="entry name" value="HesB-like_dom_sf"/>
</dbReference>
<evidence type="ECO:0000313" key="1">
    <source>
        <dbReference type="EMBL" id="GLI01653.1"/>
    </source>
</evidence>
<dbReference type="Proteomes" id="UP001144280">
    <property type="component" value="Unassembled WGS sequence"/>
</dbReference>
<protein>
    <submittedName>
        <fullName evidence="1">Iron-sulfur cluster biosynthesis protein</fullName>
    </submittedName>
</protein>
<name>A0ABQ5R626_9ACTN</name>